<dbReference type="InterPro" id="IPR003661">
    <property type="entry name" value="HisK_dim/P_dom"/>
</dbReference>
<evidence type="ECO:0000259" key="18">
    <source>
        <dbReference type="PROSITE" id="PS50110"/>
    </source>
</evidence>
<feature type="domain" description="PAC" evidence="20">
    <location>
        <begin position="215"/>
        <end position="267"/>
    </location>
</feature>
<dbReference type="SMART" id="SM00388">
    <property type="entry name" value="HisKA"/>
    <property type="match status" value="1"/>
</dbReference>
<evidence type="ECO:0000313" key="22">
    <source>
        <dbReference type="EMBL" id="MFD2113654.1"/>
    </source>
</evidence>
<keyword evidence="4" id="KW-1003">Cell membrane</keyword>
<dbReference type="PROSITE" id="PS50112">
    <property type="entry name" value="PAS"/>
    <property type="match status" value="4"/>
</dbReference>
<keyword evidence="8" id="KW-0812">Transmembrane</keyword>
<dbReference type="PROSITE" id="PS50894">
    <property type="entry name" value="HPT"/>
    <property type="match status" value="1"/>
</dbReference>
<keyword evidence="5" id="KW-0997">Cell inner membrane</keyword>
<evidence type="ECO:0000256" key="10">
    <source>
        <dbReference type="ARBA" id="ARBA00022840"/>
    </source>
</evidence>
<evidence type="ECO:0000256" key="16">
    <source>
        <dbReference type="SAM" id="MobiDB-lite"/>
    </source>
</evidence>
<dbReference type="InterPro" id="IPR011006">
    <property type="entry name" value="CheY-like_superfamily"/>
</dbReference>
<feature type="modified residue" description="4-aspartylphosphate" evidence="15">
    <location>
        <position position="58"/>
    </location>
</feature>
<feature type="domain" description="PAC" evidence="20">
    <location>
        <begin position="374"/>
        <end position="427"/>
    </location>
</feature>
<keyword evidence="13" id="KW-0472">Membrane</keyword>
<dbReference type="Proteomes" id="UP001597337">
    <property type="component" value="Unassembled WGS sequence"/>
</dbReference>
<dbReference type="SMART" id="SM00448">
    <property type="entry name" value="REC"/>
    <property type="match status" value="2"/>
</dbReference>
<evidence type="ECO:0000256" key="2">
    <source>
        <dbReference type="ARBA" id="ARBA00004429"/>
    </source>
</evidence>
<evidence type="ECO:0000256" key="7">
    <source>
        <dbReference type="ARBA" id="ARBA00022679"/>
    </source>
</evidence>
<evidence type="ECO:0000259" key="19">
    <source>
        <dbReference type="PROSITE" id="PS50112"/>
    </source>
</evidence>
<dbReference type="NCBIfam" id="TIGR00229">
    <property type="entry name" value="sensory_box"/>
    <property type="match status" value="4"/>
</dbReference>
<dbReference type="InterPro" id="IPR005467">
    <property type="entry name" value="His_kinase_dom"/>
</dbReference>
<evidence type="ECO:0000259" key="20">
    <source>
        <dbReference type="PROSITE" id="PS50113"/>
    </source>
</evidence>
<dbReference type="Pfam" id="PF08447">
    <property type="entry name" value="PAS_3"/>
    <property type="match status" value="1"/>
</dbReference>
<keyword evidence="23" id="KW-1185">Reference proteome</keyword>
<evidence type="ECO:0000256" key="4">
    <source>
        <dbReference type="ARBA" id="ARBA00022475"/>
    </source>
</evidence>
<evidence type="ECO:0000256" key="8">
    <source>
        <dbReference type="ARBA" id="ARBA00022692"/>
    </source>
</evidence>
<dbReference type="EC" id="2.7.13.3" evidence="3"/>
<dbReference type="SUPFAM" id="SSF47226">
    <property type="entry name" value="Histidine-containing phosphotransfer domain, HPT domain"/>
    <property type="match status" value="1"/>
</dbReference>
<dbReference type="PROSITE" id="PS50110">
    <property type="entry name" value="RESPONSE_REGULATORY"/>
    <property type="match status" value="2"/>
</dbReference>
<dbReference type="InterPro" id="IPR008207">
    <property type="entry name" value="Sig_transdc_His_kin_Hpt_dom"/>
</dbReference>
<evidence type="ECO:0000256" key="9">
    <source>
        <dbReference type="ARBA" id="ARBA00022777"/>
    </source>
</evidence>
<dbReference type="SUPFAM" id="SSF52172">
    <property type="entry name" value="CheY-like"/>
    <property type="match status" value="2"/>
</dbReference>
<feature type="region of interest" description="Disordered" evidence="16">
    <location>
        <begin position="1080"/>
        <end position="1107"/>
    </location>
</feature>
<dbReference type="CDD" id="cd00156">
    <property type="entry name" value="REC"/>
    <property type="match status" value="1"/>
</dbReference>
<comment type="catalytic activity">
    <reaction evidence="1">
        <text>ATP + protein L-histidine = ADP + protein N-phospho-L-histidine.</text>
        <dbReference type="EC" id="2.7.13.3"/>
    </reaction>
</comment>
<dbReference type="Pfam" id="PF08448">
    <property type="entry name" value="PAS_4"/>
    <property type="match status" value="1"/>
</dbReference>
<keyword evidence="10" id="KW-0067">ATP-binding</keyword>
<dbReference type="InterPro" id="IPR035965">
    <property type="entry name" value="PAS-like_dom_sf"/>
</dbReference>
<keyword evidence="10" id="KW-0547">Nucleotide-binding</keyword>
<dbReference type="InterPro" id="IPR013656">
    <property type="entry name" value="PAS_4"/>
</dbReference>
<dbReference type="PROSITE" id="PS50109">
    <property type="entry name" value="HIS_KIN"/>
    <property type="match status" value="1"/>
</dbReference>
<dbReference type="SMART" id="SM00091">
    <property type="entry name" value="PAS"/>
    <property type="match status" value="4"/>
</dbReference>
<dbReference type="CDD" id="cd16922">
    <property type="entry name" value="HATPase_EvgS-ArcB-TorS-like"/>
    <property type="match status" value="1"/>
</dbReference>
<dbReference type="CDD" id="cd00082">
    <property type="entry name" value="HisKA"/>
    <property type="match status" value="1"/>
</dbReference>
<dbReference type="Gene3D" id="1.10.287.130">
    <property type="match status" value="1"/>
</dbReference>
<comment type="caution">
    <text evidence="22">The sequence shown here is derived from an EMBL/GenBank/DDBJ whole genome shotgun (WGS) entry which is preliminary data.</text>
</comment>
<reference evidence="23" key="1">
    <citation type="journal article" date="2019" name="Int. J. Syst. Evol. Microbiol.">
        <title>The Global Catalogue of Microorganisms (GCM) 10K type strain sequencing project: providing services to taxonomists for standard genome sequencing and annotation.</title>
        <authorList>
            <consortium name="The Broad Institute Genomics Platform"/>
            <consortium name="The Broad Institute Genome Sequencing Center for Infectious Disease"/>
            <person name="Wu L."/>
            <person name="Ma J."/>
        </authorList>
    </citation>
    <scope>NUCLEOTIDE SEQUENCE [LARGE SCALE GENOMIC DNA]</scope>
    <source>
        <strain evidence="23">KACC 12597</strain>
    </source>
</reference>
<dbReference type="Gene3D" id="3.30.450.20">
    <property type="entry name" value="PAS domain"/>
    <property type="match status" value="4"/>
</dbReference>
<dbReference type="PANTHER" id="PTHR43047:SF64">
    <property type="entry name" value="HISTIDINE KINASE CONTAINING CHEY-HOMOLOGOUS RECEIVER DOMAIN AND PAS DOMAIN-RELATED"/>
    <property type="match status" value="1"/>
</dbReference>
<dbReference type="InterPro" id="IPR003594">
    <property type="entry name" value="HATPase_dom"/>
</dbReference>
<dbReference type="Gene3D" id="3.30.565.10">
    <property type="entry name" value="Histidine kinase-like ATPase, C-terminal domain"/>
    <property type="match status" value="1"/>
</dbReference>
<evidence type="ECO:0000256" key="11">
    <source>
        <dbReference type="ARBA" id="ARBA00022989"/>
    </source>
</evidence>
<evidence type="ECO:0000313" key="23">
    <source>
        <dbReference type="Proteomes" id="UP001597337"/>
    </source>
</evidence>
<dbReference type="Gene3D" id="1.20.120.160">
    <property type="entry name" value="HPT domain"/>
    <property type="match status" value="1"/>
</dbReference>
<comment type="subcellular location">
    <subcellularLocation>
        <location evidence="2">Cell inner membrane</location>
        <topology evidence="2">Multi-pass membrane protein</topology>
    </subcellularLocation>
</comment>
<protein>
    <recommendedName>
        <fullName evidence="3">histidine kinase</fullName>
        <ecNumber evidence="3">2.7.13.3</ecNumber>
    </recommendedName>
</protein>
<feature type="domain" description="Response regulatory" evidence="18">
    <location>
        <begin position="7"/>
        <end position="123"/>
    </location>
</feature>
<dbReference type="InterPro" id="IPR036097">
    <property type="entry name" value="HisK_dim/P_sf"/>
</dbReference>
<dbReference type="Pfam" id="PF01627">
    <property type="entry name" value="Hpt"/>
    <property type="match status" value="1"/>
</dbReference>
<evidence type="ECO:0000256" key="15">
    <source>
        <dbReference type="PROSITE-ProRule" id="PRU00169"/>
    </source>
</evidence>
<feature type="domain" description="PAS" evidence="19">
    <location>
        <begin position="141"/>
        <end position="196"/>
    </location>
</feature>
<dbReference type="InterPro" id="IPR001610">
    <property type="entry name" value="PAC"/>
</dbReference>
<keyword evidence="6 15" id="KW-0597">Phosphoprotein</keyword>
<evidence type="ECO:0000256" key="14">
    <source>
        <dbReference type="PROSITE-ProRule" id="PRU00110"/>
    </source>
</evidence>
<dbReference type="SUPFAM" id="SSF55785">
    <property type="entry name" value="PYP-like sensor domain (PAS domain)"/>
    <property type="match status" value="4"/>
</dbReference>
<dbReference type="SMART" id="SM00387">
    <property type="entry name" value="HATPase_c"/>
    <property type="match status" value="1"/>
</dbReference>
<proteinExistence type="predicted"/>
<keyword evidence="7" id="KW-0808">Transferase</keyword>
<dbReference type="InterPro" id="IPR036890">
    <property type="entry name" value="HATPase_C_sf"/>
</dbReference>
<feature type="modified residue" description="4-aspartylphosphate" evidence="15">
    <location>
        <position position="1012"/>
    </location>
</feature>
<dbReference type="SUPFAM" id="SSF47384">
    <property type="entry name" value="Homodimeric domain of signal transducing histidine kinase"/>
    <property type="match status" value="1"/>
</dbReference>
<evidence type="ECO:0000256" key="3">
    <source>
        <dbReference type="ARBA" id="ARBA00012438"/>
    </source>
</evidence>
<dbReference type="Pfam" id="PF00072">
    <property type="entry name" value="Response_reg"/>
    <property type="match status" value="2"/>
</dbReference>
<dbReference type="InterPro" id="IPR036641">
    <property type="entry name" value="HPT_dom_sf"/>
</dbReference>
<evidence type="ECO:0000256" key="12">
    <source>
        <dbReference type="ARBA" id="ARBA00023012"/>
    </source>
</evidence>
<dbReference type="PROSITE" id="PS50113">
    <property type="entry name" value="PAC"/>
    <property type="match status" value="3"/>
</dbReference>
<sequence>MIASQIRLLLLEDSSTDAELTERALRRAGLIFEARRVQDRSGFVSALETFRPDAVLADCSLPRFDGADALHLVRAAYADLPFIFVTRAIGEEKAVELLRSGASDYVLKDRLTRLPAALDRALDAVRQRQALSAAQQALRESEARFRAIVETTQDWIWEVDAQCVYTYVSPASRPLLGYDPEEVLGRRPFDLMDPEEGERAAARFAEFSEARRPFLLLESRCLSKDGREVVLETSGTPFFNSDGAFLGYRGVDRDITERRRLGSLSRFRAERAALLLELPREAQRLKRNELELALEESRERLALALDGSDLALWDWMVQTGEIRFNERWAQMLGYSLGELLPTSVETIGALCHPEDLEKVRVALGRHFAGADSHFECEVRFRHRDGDWVWGLDCGKVVDWDAKGRPLRMAGTRLDITARKSAEEALLKLSLAVEQSPSSIVITDLNARIEYVNPAFTQVSGYSFEEVREQNPRILASGQTPKTVHAELWQTLARGEVWRGEFLNRRKDGVEYVERASISPVRQPDGRITHYLAVKEDITERKRFEEERAHYRQHLEELVETRTLELRLAEERSRLILESSADGIYGEDTEGRVTFINPAACAMLGYAPDQVLGRCMHDLVHHHYPDGRVFPRAECPMSGSLGDVRVVHQEPLVFWRADGSSLPVAYSAHPMLRDGVVVGRVVSFFDTSAHQQTERAREAALAEAERLARLKSEFLANMSHEIRTPLNAVLGFAQVGIRENDPHKARDFFRRIMDSGQLLLGIVNGILDFSKIEAGKLVIAREPVDLRRLIRRAEEQIRERALDKGLRFHVELAPDLPAICQGDDLRLAQILANLLSNAVKFTERGQVSLALSRVGGRLLLRVSDTGIGMSERQVGTLFQPFTQADGSITRRFGGTGLGLAITKRLVDMMGGEIGVHSDLDKGTCFEVGLPLIDPVGSIRNTRDGLPEVAAAFARERLRGLIILVAEDNETNRLVLEEMLNFEGCWMVAVSNGQQAVERVRQDGAMAFDLVLMDIQMPVMDGYEATRRIVALAPELPVVGLTAHAMASERNQCLAAGMADHLAKPVELDVLVEVVLRHTHARRSGAGQDSSHRLARARLSSSPEVDTARPGAGWVDWEALEKRYRQYPGFTPKLLGTALQANGEHAQVLRKAAQSGDLARVAFVAHSLKGTARNLFASGFSELAGAAERSARDGRPDAASRARQLADALDGLLLEIRARQPCLGGGVETIESSASDSIDLDALTQVVARLESLLSMDDTAVNQSFERDEPLLIRAFGEEARRLGRDIRAFEYSRALASLRSIWQRWRLA</sequence>
<dbReference type="PANTHER" id="PTHR43047">
    <property type="entry name" value="TWO-COMPONENT HISTIDINE PROTEIN KINASE"/>
    <property type="match status" value="1"/>
</dbReference>
<dbReference type="RefSeq" id="WP_386028486.1">
    <property type="nucleotide sequence ID" value="NZ_JBHUHX010000052.1"/>
</dbReference>
<organism evidence="22 23">
    <name type="scientific">Thiorhodococcus fuscus</name>
    <dbReference type="NCBI Taxonomy" id="527200"/>
    <lineage>
        <taxon>Bacteria</taxon>
        <taxon>Pseudomonadati</taxon>
        <taxon>Pseudomonadota</taxon>
        <taxon>Gammaproteobacteria</taxon>
        <taxon>Chromatiales</taxon>
        <taxon>Chromatiaceae</taxon>
        <taxon>Thiorhodococcus</taxon>
    </lineage>
</organism>
<dbReference type="EMBL" id="JBHUHX010000052">
    <property type="protein sequence ID" value="MFD2113654.1"/>
    <property type="molecule type" value="Genomic_DNA"/>
</dbReference>
<feature type="domain" description="PAS" evidence="19">
    <location>
        <begin position="568"/>
        <end position="620"/>
    </location>
</feature>
<dbReference type="InterPro" id="IPR001789">
    <property type="entry name" value="Sig_transdc_resp-reg_receiver"/>
</dbReference>
<dbReference type="Pfam" id="PF02518">
    <property type="entry name" value="HATPase_c"/>
    <property type="match status" value="1"/>
</dbReference>
<feature type="domain" description="HPt" evidence="21">
    <location>
        <begin position="1125"/>
        <end position="1217"/>
    </location>
</feature>
<dbReference type="InterPro" id="IPR000700">
    <property type="entry name" value="PAS-assoc_C"/>
</dbReference>
<feature type="modified residue" description="Phosphohistidine" evidence="14">
    <location>
        <position position="1164"/>
    </location>
</feature>
<dbReference type="InterPro" id="IPR013655">
    <property type="entry name" value="PAS_fold_3"/>
</dbReference>
<dbReference type="InterPro" id="IPR000014">
    <property type="entry name" value="PAS"/>
</dbReference>
<name>A0ABW4YDK2_9GAMM</name>
<evidence type="ECO:0000259" key="21">
    <source>
        <dbReference type="PROSITE" id="PS50894"/>
    </source>
</evidence>
<dbReference type="InterPro" id="IPR004358">
    <property type="entry name" value="Sig_transdc_His_kin-like_C"/>
</dbReference>
<evidence type="ECO:0000256" key="6">
    <source>
        <dbReference type="ARBA" id="ARBA00022553"/>
    </source>
</evidence>
<feature type="domain" description="Histidine kinase" evidence="17">
    <location>
        <begin position="716"/>
        <end position="932"/>
    </location>
</feature>
<feature type="domain" description="PAS" evidence="19">
    <location>
        <begin position="424"/>
        <end position="466"/>
    </location>
</feature>
<keyword evidence="12" id="KW-0902">Two-component regulatory system</keyword>
<evidence type="ECO:0000259" key="17">
    <source>
        <dbReference type="PROSITE" id="PS50109"/>
    </source>
</evidence>
<dbReference type="Pfam" id="PF13426">
    <property type="entry name" value="PAS_9"/>
    <property type="match status" value="2"/>
</dbReference>
<dbReference type="SMART" id="SM00086">
    <property type="entry name" value="PAC"/>
    <property type="match status" value="4"/>
</dbReference>
<dbReference type="CDD" id="cd17546">
    <property type="entry name" value="REC_hyHK_CKI1_RcsC-like"/>
    <property type="match status" value="1"/>
</dbReference>
<dbReference type="PRINTS" id="PR00344">
    <property type="entry name" value="BCTRLSENSOR"/>
</dbReference>
<feature type="domain" description="PAC" evidence="20">
    <location>
        <begin position="497"/>
        <end position="549"/>
    </location>
</feature>
<dbReference type="Gene3D" id="3.40.50.2300">
    <property type="match status" value="2"/>
</dbReference>
<feature type="domain" description="Response regulatory" evidence="18">
    <location>
        <begin position="960"/>
        <end position="1077"/>
    </location>
</feature>
<keyword evidence="9" id="KW-0418">Kinase</keyword>
<dbReference type="Pfam" id="PF00512">
    <property type="entry name" value="HisKA"/>
    <property type="match status" value="1"/>
</dbReference>
<keyword evidence="11" id="KW-1133">Transmembrane helix</keyword>
<accession>A0ABW4YDK2</accession>
<evidence type="ECO:0000256" key="5">
    <source>
        <dbReference type="ARBA" id="ARBA00022519"/>
    </source>
</evidence>
<evidence type="ECO:0000256" key="1">
    <source>
        <dbReference type="ARBA" id="ARBA00000085"/>
    </source>
</evidence>
<gene>
    <name evidence="22" type="ORF">ACFSJC_17540</name>
</gene>
<evidence type="ECO:0000256" key="13">
    <source>
        <dbReference type="ARBA" id="ARBA00023136"/>
    </source>
</evidence>
<dbReference type="CDD" id="cd00130">
    <property type="entry name" value="PAS"/>
    <property type="match status" value="4"/>
</dbReference>
<feature type="domain" description="PAS" evidence="19">
    <location>
        <begin position="324"/>
        <end position="370"/>
    </location>
</feature>
<dbReference type="SUPFAM" id="SSF55874">
    <property type="entry name" value="ATPase domain of HSP90 chaperone/DNA topoisomerase II/histidine kinase"/>
    <property type="match status" value="1"/>
</dbReference>